<dbReference type="EMBL" id="JAYMRV010000002">
    <property type="protein sequence ID" value="MEM5421250.1"/>
    <property type="molecule type" value="Genomic_DNA"/>
</dbReference>
<accession>A0ABU9RMI5</accession>
<evidence type="ECO:0008006" key="4">
    <source>
        <dbReference type="Google" id="ProtNLM"/>
    </source>
</evidence>
<name>A0ABU9RMI5_9BURK</name>
<comment type="caution">
    <text evidence="2">The sequence shown here is derived from an EMBL/GenBank/DDBJ whole genome shotgun (WGS) entry which is preliminary data.</text>
</comment>
<reference evidence="2 3" key="1">
    <citation type="submission" date="2024-01" db="EMBL/GenBank/DDBJ databases">
        <title>The diversity of rhizobia nodulating Mimosa spp. in eleven states of Brazil covering several biomes is determined by host plant, location, and edaphic factors.</title>
        <authorList>
            <person name="Rouws L."/>
            <person name="Barauna A."/>
            <person name="Beukes C."/>
            <person name="De Faria S.M."/>
            <person name="Gross E."/>
            <person name="Dos Reis Junior F.B."/>
            <person name="Simon M."/>
            <person name="Maluk M."/>
            <person name="Odee D.W."/>
            <person name="Kenicer G."/>
            <person name="Young J.P.W."/>
            <person name="Reis V.M."/>
            <person name="Zilli J."/>
            <person name="James E.K."/>
        </authorList>
    </citation>
    <scope>NUCLEOTIDE SEQUENCE [LARGE SCALE GENOMIC DNA]</scope>
    <source>
        <strain evidence="2 3">JPY167</strain>
    </source>
</reference>
<organism evidence="2 3">
    <name type="scientific">Paraburkholderia ferrariae</name>
    <dbReference type="NCBI Taxonomy" id="386056"/>
    <lineage>
        <taxon>Bacteria</taxon>
        <taxon>Pseudomonadati</taxon>
        <taxon>Pseudomonadota</taxon>
        <taxon>Betaproteobacteria</taxon>
        <taxon>Burkholderiales</taxon>
        <taxon>Burkholderiaceae</taxon>
        <taxon>Paraburkholderia</taxon>
    </lineage>
</organism>
<dbReference type="Proteomes" id="UP001489897">
    <property type="component" value="Unassembled WGS sequence"/>
</dbReference>
<dbReference type="RefSeq" id="WP_342946570.1">
    <property type="nucleotide sequence ID" value="NZ_JAYMRV010000002.1"/>
</dbReference>
<feature type="coiled-coil region" evidence="1">
    <location>
        <begin position="23"/>
        <end position="50"/>
    </location>
</feature>
<proteinExistence type="predicted"/>
<keyword evidence="1" id="KW-0175">Coiled coil</keyword>
<protein>
    <recommendedName>
        <fullName evidence="4">Flagellar FliJ protein</fullName>
    </recommendedName>
</protein>
<dbReference type="Gene3D" id="1.10.287.1700">
    <property type="match status" value="1"/>
</dbReference>
<evidence type="ECO:0000313" key="3">
    <source>
        <dbReference type="Proteomes" id="UP001489897"/>
    </source>
</evidence>
<gene>
    <name evidence="2" type="ORF">VSR73_09285</name>
</gene>
<evidence type="ECO:0000256" key="1">
    <source>
        <dbReference type="SAM" id="Coils"/>
    </source>
</evidence>
<evidence type="ECO:0000313" key="2">
    <source>
        <dbReference type="EMBL" id="MEM5421250.1"/>
    </source>
</evidence>
<keyword evidence="3" id="KW-1185">Reference proteome</keyword>
<dbReference type="InterPro" id="IPR053716">
    <property type="entry name" value="Flag_assembly_chemotaxis_eff"/>
</dbReference>
<sequence length="160" mass="17937">MTADLRGFRYELGPLAELAASCLQIAELDLARASASCKQAELALQQAREAVQRFIAGLAADRASDRLDPALSQMTTRYVTRLNHAVQTYEMRCAALERERVAAFEHWDTCRLRVEQIDAHRAAAAAAYGQEHASREFARADDDWITRRGLGDDAYDDHRV</sequence>